<evidence type="ECO:0000313" key="3">
    <source>
        <dbReference type="Proteomes" id="UP001364617"/>
    </source>
</evidence>
<sequence length="121" mass="13591">MSDYSLQQENELEALASIYGDDFTDVRAEDPWKVRRPPEVFLKLRPKGLGTRFVSVDLQVRCPDTYPDVPPELELKNAKGLSHDKLEELKAELGTLARARCGEVRSAQPEPVLVQLLGKSD</sequence>
<dbReference type="InterPro" id="IPR016135">
    <property type="entry name" value="UBQ-conjugating_enzyme/RWD"/>
</dbReference>
<feature type="domain" description="RWD" evidence="1">
    <location>
        <begin position="10"/>
        <end position="121"/>
    </location>
</feature>
<organism evidence="2 3">
    <name type="scientific">Phoxinus phoxinus</name>
    <name type="common">Eurasian minnow</name>
    <dbReference type="NCBI Taxonomy" id="58324"/>
    <lineage>
        <taxon>Eukaryota</taxon>
        <taxon>Metazoa</taxon>
        <taxon>Chordata</taxon>
        <taxon>Craniata</taxon>
        <taxon>Vertebrata</taxon>
        <taxon>Euteleostomi</taxon>
        <taxon>Actinopterygii</taxon>
        <taxon>Neopterygii</taxon>
        <taxon>Teleostei</taxon>
        <taxon>Ostariophysi</taxon>
        <taxon>Cypriniformes</taxon>
        <taxon>Leuciscidae</taxon>
        <taxon>Phoxininae</taxon>
        <taxon>Phoxinus</taxon>
    </lineage>
</organism>
<dbReference type="FunFam" id="3.10.110.10:FF:000057">
    <property type="entry name" value="eukaryotic translation initiation factor 2-alpha kinase 4"/>
    <property type="match status" value="1"/>
</dbReference>
<evidence type="ECO:0000313" key="2">
    <source>
        <dbReference type="EMBL" id="KAK7153483.1"/>
    </source>
</evidence>
<dbReference type="PANTHER" id="PTHR13198">
    <property type="entry name" value="RING FINGER PROTEIN 25"/>
    <property type="match status" value="1"/>
</dbReference>
<name>A0AAN9D464_9TELE</name>
<accession>A0AAN9D464</accession>
<dbReference type="GO" id="GO:0016567">
    <property type="term" value="P:protein ubiquitination"/>
    <property type="evidence" value="ECO:0007669"/>
    <property type="project" value="TreeGrafter"/>
</dbReference>
<dbReference type="EMBL" id="JAYKXH010000011">
    <property type="protein sequence ID" value="KAK7153483.1"/>
    <property type="molecule type" value="Genomic_DNA"/>
</dbReference>
<dbReference type="CDD" id="cd23823">
    <property type="entry name" value="RWD_GCN2"/>
    <property type="match status" value="1"/>
</dbReference>
<keyword evidence="3" id="KW-1185">Reference proteome</keyword>
<dbReference type="Pfam" id="PF05773">
    <property type="entry name" value="RWD"/>
    <property type="match status" value="1"/>
</dbReference>
<dbReference type="Proteomes" id="UP001364617">
    <property type="component" value="Unassembled WGS sequence"/>
</dbReference>
<dbReference type="SMART" id="SM00591">
    <property type="entry name" value="RWD"/>
    <property type="match status" value="1"/>
</dbReference>
<gene>
    <name evidence="2" type="ORF">R3I93_011409</name>
</gene>
<protein>
    <recommendedName>
        <fullName evidence="1">RWD domain-containing protein</fullName>
    </recommendedName>
</protein>
<dbReference type="PANTHER" id="PTHR13198:SF4">
    <property type="entry name" value="E3 UBIQUITIN-PROTEIN LIGASE RNF25"/>
    <property type="match status" value="1"/>
</dbReference>
<comment type="caution">
    <text evidence="2">The sequence shown here is derived from an EMBL/GenBank/DDBJ whole genome shotgun (WGS) entry which is preliminary data.</text>
</comment>
<dbReference type="AlphaFoldDB" id="A0AAN9D464"/>
<dbReference type="SUPFAM" id="SSF54495">
    <property type="entry name" value="UBC-like"/>
    <property type="match status" value="1"/>
</dbReference>
<dbReference type="GO" id="GO:0061630">
    <property type="term" value="F:ubiquitin protein ligase activity"/>
    <property type="evidence" value="ECO:0007669"/>
    <property type="project" value="InterPro"/>
</dbReference>
<proteinExistence type="predicted"/>
<dbReference type="GO" id="GO:0005634">
    <property type="term" value="C:nucleus"/>
    <property type="evidence" value="ECO:0007669"/>
    <property type="project" value="TreeGrafter"/>
</dbReference>
<dbReference type="InterPro" id="IPR006575">
    <property type="entry name" value="RWD_dom"/>
</dbReference>
<dbReference type="Gene3D" id="3.10.110.10">
    <property type="entry name" value="Ubiquitin Conjugating Enzyme"/>
    <property type="match status" value="1"/>
</dbReference>
<evidence type="ECO:0000259" key="1">
    <source>
        <dbReference type="PROSITE" id="PS50908"/>
    </source>
</evidence>
<reference evidence="2 3" key="1">
    <citation type="submission" date="2024-02" db="EMBL/GenBank/DDBJ databases">
        <title>Chromosome-level genome assembly of the Eurasian Minnow (Phoxinus phoxinus).</title>
        <authorList>
            <person name="Oriowo T.O."/>
            <person name="Martin S."/>
            <person name="Stange M."/>
            <person name="Chrysostomakis Y."/>
            <person name="Brown T."/>
            <person name="Winkler S."/>
            <person name="Kukowka S."/>
            <person name="Myers E.W."/>
            <person name="Bohne A."/>
        </authorList>
    </citation>
    <scope>NUCLEOTIDE SEQUENCE [LARGE SCALE GENOMIC DNA]</scope>
    <source>
        <strain evidence="2">ZFMK-TIS-60720</strain>
        <tissue evidence="2">Whole Organism</tissue>
    </source>
</reference>
<dbReference type="PROSITE" id="PS50908">
    <property type="entry name" value="RWD"/>
    <property type="match status" value="1"/>
</dbReference>
<dbReference type="InterPro" id="IPR039133">
    <property type="entry name" value="RNF25"/>
</dbReference>